<evidence type="ECO:0000313" key="1">
    <source>
        <dbReference type="EMBL" id="KAF2463943.1"/>
    </source>
</evidence>
<evidence type="ECO:0000313" key="2">
    <source>
        <dbReference type="Proteomes" id="UP000799755"/>
    </source>
</evidence>
<dbReference type="Proteomes" id="UP000799755">
    <property type="component" value="Unassembled WGS sequence"/>
</dbReference>
<comment type="caution">
    <text evidence="1">The sequence shown here is derived from an EMBL/GenBank/DDBJ whole genome shotgun (WGS) entry which is preliminary data.</text>
</comment>
<keyword evidence="2" id="KW-1185">Reference proteome</keyword>
<sequence length="457" mass="52750">MARRSDSSFNLLPGMRPGFLNTNAPAALRTPRKSTRPVACRSPWNPENSLWVEEKERRLYLQHLREWSFNHDSSPHFHGSISLYYGYGSGSEFKLGRPVKCILTDSASPDARKVVLIQLFEPRYKGGRYRLLLRSGAGWIPGRQYLDNEFFTHRKLQHAKPANGHSEEVDRYKKIKSELLGPKPEAKDTVIIRPLFRHFTRLPLEIQQMILGYSVGKLELYRPGQSTRFSSYLRSAAKLRLGEKVTKLSTIFLISKSLNEHLVPWIYRSTTFHFGTEGFTNFMWLSGPVNRAWIKKVTLAFGEHAPIHCIRWFAPDPIFDLFDPPLTLYPRAMQYFWRCQIQDLVRELHLSILSVDISGLHMQDIPFVAQILRKCFGSVETLNFTWCGTPIHRGDARLGNLDAMDTWAQLCGDIIGRNFRDTVYFSAARMEASMEDLSKEMAGNCFFSERTNIFLKF</sequence>
<protein>
    <submittedName>
        <fullName evidence="1">Uncharacterized protein</fullName>
    </submittedName>
</protein>
<name>A0ACB6QBG8_9PLEO</name>
<organism evidence="1 2">
    <name type="scientific">Lindgomyces ingoldianus</name>
    <dbReference type="NCBI Taxonomy" id="673940"/>
    <lineage>
        <taxon>Eukaryota</taxon>
        <taxon>Fungi</taxon>
        <taxon>Dikarya</taxon>
        <taxon>Ascomycota</taxon>
        <taxon>Pezizomycotina</taxon>
        <taxon>Dothideomycetes</taxon>
        <taxon>Pleosporomycetidae</taxon>
        <taxon>Pleosporales</taxon>
        <taxon>Lindgomycetaceae</taxon>
        <taxon>Lindgomyces</taxon>
    </lineage>
</organism>
<accession>A0ACB6QBG8</accession>
<reference evidence="1" key="1">
    <citation type="journal article" date="2020" name="Stud. Mycol.">
        <title>101 Dothideomycetes genomes: a test case for predicting lifestyles and emergence of pathogens.</title>
        <authorList>
            <person name="Haridas S."/>
            <person name="Albert R."/>
            <person name="Binder M."/>
            <person name="Bloem J."/>
            <person name="Labutti K."/>
            <person name="Salamov A."/>
            <person name="Andreopoulos B."/>
            <person name="Baker S."/>
            <person name="Barry K."/>
            <person name="Bills G."/>
            <person name="Bluhm B."/>
            <person name="Cannon C."/>
            <person name="Castanera R."/>
            <person name="Culley D."/>
            <person name="Daum C."/>
            <person name="Ezra D."/>
            <person name="Gonzalez J."/>
            <person name="Henrissat B."/>
            <person name="Kuo A."/>
            <person name="Liang C."/>
            <person name="Lipzen A."/>
            <person name="Lutzoni F."/>
            <person name="Magnuson J."/>
            <person name="Mondo S."/>
            <person name="Nolan M."/>
            <person name="Ohm R."/>
            <person name="Pangilinan J."/>
            <person name="Park H.-J."/>
            <person name="Ramirez L."/>
            <person name="Alfaro M."/>
            <person name="Sun H."/>
            <person name="Tritt A."/>
            <person name="Yoshinaga Y."/>
            <person name="Zwiers L.-H."/>
            <person name="Turgeon B."/>
            <person name="Goodwin S."/>
            <person name="Spatafora J."/>
            <person name="Crous P."/>
            <person name="Grigoriev I."/>
        </authorList>
    </citation>
    <scope>NUCLEOTIDE SEQUENCE</scope>
    <source>
        <strain evidence="1">ATCC 200398</strain>
    </source>
</reference>
<proteinExistence type="predicted"/>
<gene>
    <name evidence="1" type="ORF">BDR25DRAFT_346955</name>
</gene>
<dbReference type="EMBL" id="MU003543">
    <property type="protein sequence ID" value="KAF2463943.1"/>
    <property type="molecule type" value="Genomic_DNA"/>
</dbReference>